<dbReference type="SUPFAM" id="SSF46955">
    <property type="entry name" value="Putative DNA-binding domain"/>
    <property type="match status" value="1"/>
</dbReference>
<dbReference type="Pfam" id="PF12728">
    <property type="entry name" value="HTH_17"/>
    <property type="match status" value="1"/>
</dbReference>
<protein>
    <recommendedName>
        <fullName evidence="1">Helix-turn-helix domain-containing protein</fullName>
    </recommendedName>
</protein>
<dbReference type="InterPro" id="IPR010093">
    <property type="entry name" value="SinI_DNA-bd"/>
</dbReference>
<gene>
    <name evidence="2" type="ORF">BSZ18_39000</name>
</gene>
<reference evidence="2 3" key="1">
    <citation type="submission" date="2017-03" db="EMBL/GenBank/DDBJ databases">
        <title>Whole genome sequences of fourteen strains of Bradyrhizobium canariense and one strain of Bradyrhizobium japonicum isolated from Lupinus (Papilionoideae: Genisteae) species in Algeria.</title>
        <authorList>
            <person name="Crovadore J."/>
            <person name="Chekireb D."/>
            <person name="Brachmann A."/>
            <person name="Chablais R."/>
            <person name="Cochard B."/>
            <person name="Lefort F."/>
        </authorList>
    </citation>
    <scope>NUCLEOTIDE SEQUENCE [LARGE SCALE GENOMIC DNA]</scope>
    <source>
        <strain evidence="2 3">UBMA195</strain>
    </source>
</reference>
<sequence length="59" mass="6656">MPTLPKNCLTVEGVAEYLGVAPLTVRRLIQRRKLKVLRIGRRVAVTPAALEKFILDNEK</sequence>
<accession>A0A1X3GV73</accession>
<organism evidence="2 3">
    <name type="scientific">Bradyrhizobium canariense</name>
    <dbReference type="NCBI Taxonomy" id="255045"/>
    <lineage>
        <taxon>Bacteria</taxon>
        <taxon>Pseudomonadati</taxon>
        <taxon>Pseudomonadota</taxon>
        <taxon>Alphaproteobacteria</taxon>
        <taxon>Hyphomicrobiales</taxon>
        <taxon>Nitrobacteraceae</taxon>
        <taxon>Bradyrhizobium</taxon>
    </lineage>
</organism>
<dbReference type="AlphaFoldDB" id="A0A1X3GV73"/>
<proteinExistence type="predicted"/>
<comment type="caution">
    <text evidence="2">The sequence shown here is derived from an EMBL/GenBank/DDBJ whole genome shotgun (WGS) entry which is preliminary data.</text>
</comment>
<dbReference type="InterPro" id="IPR009061">
    <property type="entry name" value="DNA-bd_dom_put_sf"/>
</dbReference>
<dbReference type="NCBIfam" id="TIGR01764">
    <property type="entry name" value="excise"/>
    <property type="match status" value="1"/>
</dbReference>
<dbReference type="InterPro" id="IPR041657">
    <property type="entry name" value="HTH_17"/>
</dbReference>
<dbReference type="OrthoDB" id="5459819at2"/>
<feature type="domain" description="Helix-turn-helix" evidence="1">
    <location>
        <begin position="9"/>
        <end position="55"/>
    </location>
</feature>
<name>A0A1X3GV73_9BRAD</name>
<evidence type="ECO:0000259" key="1">
    <source>
        <dbReference type="Pfam" id="PF12728"/>
    </source>
</evidence>
<dbReference type="EMBL" id="NAFI01000190">
    <property type="protein sequence ID" value="OSJ01793.1"/>
    <property type="molecule type" value="Genomic_DNA"/>
</dbReference>
<dbReference type="Proteomes" id="UP000193553">
    <property type="component" value="Unassembled WGS sequence"/>
</dbReference>
<evidence type="ECO:0000313" key="3">
    <source>
        <dbReference type="Proteomes" id="UP000193553"/>
    </source>
</evidence>
<evidence type="ECO:0000313" key="2">
    <source>
        <dbReference type="EMBL" id="OSJ01793.1"/>
    </source>
</evidence>
<dbReference type="GO" id="GO:0003677">
    <property type="term" value="F:DNA binding"/>
    <property type="evidence" value="ECO:0007669"/>
    <property type="project" value="InterPro"/>
</dbReference>
<dbReference type="RefSeq" id="WP_085358564.1">
    <property type="nucleotide sequence ID" value="NZ_NAFD01000175.1"/>
</dbReference>